<name>A0ABN7RI46_OIKDI</name>
<keyword evidence="2" id="KW-1133">Transmembrane helix</keyword>
<accession>A0ABN7RI46</accession>
<keyword evidence="4" id="KW-1185">Reference proteome</keyword>
<feature type="transmembrane region" description="Helical" evidence="2">
    <location>
        <begin position="6"/>
        <end position="26"/>
    </location>
</feature>
<dbReference type="EMBL" id="OU015568">
    <property type="protein sequence ID" value="CAG5078072.1"/>
    <property type="molecule type" value="Genomic_DNA"/>
</dbReference>
<protein>
    <submittedName>
        <fullName evidence="3">Oidioi.mRNA.OKI2018_I69.PAR.g8891.t1.cds</fullName>
    </submittedName>
</protein>
<sequence>MKFFSTLSIIFAISLFVIIGLWRVGLKWNPKIIELQGMNEEVSQRIIELNASLENATNENDNINILFNNANKEIQELKETNKNLENDIKFFMSQKESIMILASSKSSSISYLLKEDGTYLSVAEHLSLPARGEIVGYEYQLSALIRGEIYIFGGLSISRLNIFEIEEMHGYAAILLYSINHQSSITSIDNGNAAMICNISYVSRNLP</sequence>
<evidence type="ECO:0000313" key="3">
    <source>
        <dbReference type="EMBL" id="CAG5078072.1"/>
    </source>
</evidence>
<organism evidence="3 4">
    <name type="scientific">Oikopleura dioica</name>
    <name type="common">Tunicate</name>
    <dbReference type="NCBI Taxonomy" id="34765"/>
    <lineage>
        <taxon>Eukaryota</taxon>
        <taxon>Metazoa</taxon>
        <taxon>Chordata</taxon>
        <taxon>Tunicata</taxon>
        <taxon>Appendicularia</taxon>
        <taxon>Copelata</taxon>
        <taxon>Oikopleuridae</taxon>
        <taxon>Oikopleura</taxon>
    </lineage>
</organism>
<evidence type="ECO:0000256" key="2">
    <source>
        <dbReference type="SAM" id="Phobius"/>
    </source>
</evidence>
<evidence type="ECO:0000313" key="4">
    <source>
        <dbReference type="Proteomes" id="UP001158576"/>
    </source>
</evidence>
<keyword evidence="2" id="KW-0812">Transmembrane</keyword>
<reference evidence="3 4" key="1">
    <citation type="submission" date="2021-04" db="EMBL/GenBank/DDBJ databases">
        <authorList>
            <person name="Bliznina A."/>
        </authorList>
    </citation>
    <scope>NUCLEOTIDE SEQUENCE [LARGE SCALE GENOMIC DNA]</scope>
</reference>
<dbReference type="Proteomes" id="UP001158576">
    <property type="component" value="Chromosome PAR"/>
</dbReference>
<proteinExistence type="predicted"/>
<evidence type="ECO:0000256" key="1">
    <source>
        <dbReference type="SAM" id="Coils"/>
    </source>
</evidence>
<keyword evidence="1" id="KW-0175">Coiled coil</keyword>
<keyword evidence="2" id="KW-0472">Membrane</keyword>
<feature type="coiled-coil region" evidence="1">
    <location>
        <begin position="39"/>
        <end position="94"/>
    </location>
</feature>
<gene>
    <name evidence="3" type="ORF">OKIOD_LOCUS449</name>
</gene>